<comment type="subcellular location">
    <subcellularLocation>
        <location evidence="1">Nucleus</location>
    </subcellularLocation>
</comment>
<feature type="domain" description="C2H2-type" evidence="10">
    <location>
        <begin position="490"/>
        <end position="518"/>
    </location>
</feature>
<dbReference type="AlphaFoldDB" id="A0A8K0EF74"/>
<dbReference type="PANTHER" id="PTHR24392:SF31">
    <property type="entry name" value="C2H2-TYPE DOMAIN-CONTAINING PROTEIN"/>
    <property type="match status" value="1"/>
</dbReference>
<evidence type="ECO:0000313" key="12">
    <source>
        <dbReference type="Proteomes" id="UP000838412"/>
    </source>
</evidence>
<evidence type="ECO:0000256" key="9">
    <source>
        <dbReference type="SAM" id="MobiDB-lite"/>
    </source>
</evidence>
<dbReference type="SMART" id="SM00355">
    <property type="entry name" value="ZnF_C2H2"/>
    <property type="match status" value="4"/>
</dbReference>
<reference evidence="11" key="1">
    <citation type="submission" date="2022-01" db="EMBL/GenBank/DDBJ databases">
        <authorList>
            <person name="Braso-Vives M."/>
        </authorList>
    </citation>
    <scope>NUCLEOTIDE SEQUENCE</scope>
</reference>
<sequence>MEARHAQSVAKNSLPGTCARMPADIHVEQGNVSKSNVPHTSFPLLPQTLQATIIQDNVAHGNTSPYMVGQANLMLEPTEARTKKPDHQSMQEMLSANNSNSFQSAATSAEREKYALTNNRQTDVHTQASVETQQMLPTLNQQSAPENSGKTSSDSVTQQSQEQDCTQSLQDNESSVQEPCETENSNNPPGNVVVKIEPEDDYWTVPSTTSSTNNDNDRVSGIPSLPVVKTEEDDSVETSSILPLDYSARSLVEEETIMVETEDNSDSEELREERVDHASPERSQVMTATPVQQEMPRSLLMIHTEQHDSTSAATPLTGGTTLTSSQDLEDGHFSHVGFLSPDFSSYVSTFRDTRKQNSQKRKTVRALLEDLKKAKQLKSDGLTDQDDPMGIVSAMKDWRKGRRPPQSSRRDDEGSFVPPGGEVLAQRSGNVQVQGQEGPSPQFHLASTESDMRLRALRGVVHRCMFCPFETRLKTNLQCHLRDHAEINVYRCAMCSFSAAAKQTLDDHVATQHHEELPFMCGVCGYRTGVKENLSTHMWVVHKAGQSFQCSLCEYSTSYKTRLETHMINHHF</sequence>
<keyword evidence="7" id="KW-0539">Nucleus</keyword>
<keyword evidence="4 8" id="KW-0863">Zinc-finger</keyword>
<evidence type="ECO:0000256" key="8">
    <source>
        <dbReference type="PROSITE-ProRule" id="PRU00042"/>
    </source>
</evidence>
<evidence type="ECO:0000256" key="7">
    <source>
        <dbReference type="ARBA" id="ARBA00023242"/>
    </source>
</evidence>
<evidence type="ECO:0000256" key="2">
    <source>
        <dbReference type="ARBA" id="ARBA00022723"/>
    </source>
</evidence>
<feature type="compositionally biased region" description="Basic and acidic residues" evidence="9">
    <location>
        <begin position="271"/>
        <end position="280"/>
    </location>
</feature>
<evidence type="ECO:0000256" key="4">
    <source>
        <dbReference type="ARBA" id="ARBA00022771"/>
    </source>
</evidence>
<dbReference type="InterPro" id="IPR013087">
    <property type="entry name" value="Znf_C2H2_type"/>
</dbReference>
<evidence type="ECO:0000256" key="1">
    <source>
        <dbReference type="ARBA" id="ARBA00004123"/>
    </source>
</evidence>
<dbReference type="PANTHER" id="PTHR24392">
    <property type="entry name" value="ZINC FINGER PROTEIN"/>
    <property type="match status" value="1"/>
</dbReference>
<feature type="region of interest" description="Disordered" evidence="9">
    <location>
        <begin position="140"/>
        <end position="194"/>
    </location>
</feature>
<dbReference type="GO" id="GO:0003677">
    <property type="term" value="F:DNA binding"/>
    <property type="evidence" value="ECO:0007669"/>
    <property type="project" value="UniProtKB-KW"/>
</dbReference>
<feature type="region of interest" description="Disordered" evidence="9">
    <location>
        <begin position="259"/>
        <end position="290"/>
    </location>
</feature>
<proteinExistence type="predicted"/>
<evidence type="ECO:0000313" key="11">
    <source>
        <dbReference type="EMBL" id="CAH1250783.1"/>
    </source>
</evidence>
<organism evidence="11 12">
    <name type="scientific">Branchiostoma lanceolatum</name>
    <name type="common">Common lancelet</name>
    <name type="synonym">Amphioxus lanceolatum</name>
    <dbReference type="NCBI Taxonomy" id="7740"/>
    <lineage>
        <taxon>Eukaryota</taxon>
        <taxon>Metazoa</taxon>
        <taxon>Chordata</taxon>
        <taxon>Cephalochordata</taxon>
        <taxon>Leptocardii</taxon>
        <taxon>Amphioxiformes</taxon>
        <taxon>Branchiostomatidae</taxon>
        <taxon>Branchiostoma</taxon>
    </lineage>
</organism>
<name>A0A8K0EF74_BRALA</name>
<keyword evidence="12" id="KW-1185">Reference proteome</keyword>
<dbReference type="OrthoDB" id="6077919at2759"/>
<dbReference type="EMBL" id="OV696703">
    <property type="protein sequence ID" value="CAH1250783.1"/>
    <property type="molecule type" value="Genomic_DNA"/>
</dbReference>
<dbReference type="GO" id="GO:0005634">
    <property type="term" value="C:nucleus"/>
    <property type="evidence" value="ECO:0007669"/>
    <property type="project" value="UniProtKB-SubCell"/>
</dbReference>
<evidence type="ECO:0000256" key="6">
    <source>
        <dbReference type="ARBA" id="ARBA00023125"/>
    </source>
</evidence>
<keyword evidence="6" id="KW-0238">DNA-binding</keyword>
<gene>
    <name evidence="11" type="primary">REST</name>
    <name evidence="11" type="ORF">BLAG_LOCUS11386</name>
</gene>
<feature type="region of interest" description="Disordered" evidence="9">
    <location>
        <begin position="378"/>
        <end position="423"/>
    </location>
</feature>
<evidence type="ECO:0000259" key="10">
    <source>
        <dbReference type="PROSITE" id="PS50157"/>
    </source>
</evidence>
<accession>A0A8K0EF74</accession>
<dbReference type="InterPro" id="IPR036236">
    <property type="entry name" value="Znf_C2H2_sf"/>
</dbReference>
<dbReference type="GO" id="GO:0008270">
    <property type="term" value="F:zinc ion binding"/>
    <property type="evidence" value="ECO:0007669"/>
    <property type="project" value="UniProtKB-KW"/>
</dbReference>
<evidence type="ECO:0000256" key="3">
    <source>
        <dbReference type="ARBA" id="ARBA00022737"/>
    </source>
</evidence>
<keyword evidence="5" id="KW-0862">Zinc</keyword>
<feature type="compositionally biased region" description="Polar residues" evidence="9">
    <location>
        <begin position="140"/>
        <end position="189"/>
    </location>
</feature>
<dbReference type="Gene3D" id="3.30.160.60">
    <property type="entry name" value="Classic Zinc Finger"/>
    <property type="match status" value="2"/>
</dbReference>
<feature type="compositionally biased region" description="Polar residues" evidence="9">
    <location>
        <begin position="281"/>
        <end position="290"/>
    </location>
</feature>
<protein>
    <submittedName>
        <fullName evidence="11">REST protein</fullName>
    </submittedName>
</protein>
<dbReference type="Proteomes" id="UP000838412">
    <property type="component" value="Chromosome 18"/>
</dbReference>
<keyword evidence="2" id="KW-0479">Metal-binding</keyword>
<dbReference type="PROSITE" id="PS50157">
    <property type="entry name" value="ZINC_FINGER_C2H2_2"/>
    <property type="match status" value="1"/>
</dbReference>
<feature type="compositionally biased region" description="Acidic residues" evidence="9">
    <location>
        <begin position="259"/>
        <end position="270"/>
    </location>
</feature>
<evidence type="ECO:0000256" key="5">
    <source>
        <dbReference type="ARBA" id="ARBA00022833"/>
    </source>
</evidence>
<keyword evidence="3" id="KW-0677">Repeat</keyword>
<dbReference type="SUPFAM" id="SSF57667">
    <property type="entry name" value="beta-beta-alpha zinc fingers"/>
    <property type="match status" value="2"/>
</dbReference>